<organism evidence="2 3">
    <name type="scientific">Paenibacillus sepulcri</name>
    <dbReference type="NCBI Taxonomy" id="359917"/>
    <lineage>
        <taxon>Bacteria</taxon>
        <taxon>Bacillati</taxon>
        <taxon>Bacillota</taxon>
        <taxon>Bacilli</taxon>
        <taxon>Bacillales</taxon>
        <taxon>Paenibacillaceae</taxon>
        <taxon>Paenibacillus</taxon>
    </lineage>
</organism>
<keyword evidence="1" id="KW-1133">Transmembrane helix</keyword>
<dbReference type="RefSeq" id="WP_210039140.1">
    <property type="nucleotide sequence ID" value="NZ_JBHLVU010000043.1"/>
</dbReference>
<keyword evidence="1" id="KW-0472">Membrane</keyword>
<name>A0ABS7C968_9BACL</name>
<feature type="transmembrane region" description="Helical" evidence="1">
    <location>
        <begin position="83"/>
        <end position="104"/>
    </location>
</feature>
<accession>A0ABS7C968</accession>
<evidence type="ECO:0000256" key="1">
    <source>
        <dbReference type="SAM" id="Phobius"/>
    </source>
</evidence>
<keyword evidence="3" id="KW-1185">Reference proteome</keyword>
<sequence length="157" mass="17593">MYVVASFEHSGRLELAIAEIQKIGVSKQSILVLPLDKRTEPNHTLDTIHYTDGKSFVDLSAIIGAVLMLLGGIYGFLLKWGPVLWALIGLVAGILIGFVVDYWHTNKGKKKTFKSDNRIDVFVMVKCKEYQTEKVKDLLWNQLALGITVFNKEEPTA</sequence>
<protein>
    <recommendedName>
        <fullName evidence="4">DUF1269 domain-containing protein</fullName>
    </recommendedName>
</protein>
<dbReference type="EMBL" id="JAHZIK010000841">
    <property type="protein sequence ID" value="MBW7457401.1"/>
    <property type="molecule type" value="Genomic_DNA"/>
</dbReference>
<evidence type="ECO:0000313" key="3">
    <source>
        <dbReference type="Proteomes" id="UP001519887"/>
    </source>
</evidence>
<feature type="transmembrane region" description="Helical" evidence="1">
    <location>
        <begin position="56"/>
        <end position="77"/>
    </location>
</feature>
<gene>
    <name evidence="2" type="ORF">K0U00_25495</name>
</gene>
<reference evidence="2 3" key="1">
    <citation type="submission" date="2021-07" db="EMBL/GenBank/DDBJ databases">
        <title>Paenibacillus radiodurans sp. nov., isolated from the southeastern edge of Tengger Desert.</title>
        <authorList>
            <person name="Zhang G."/>
        </authorList>
    </citation>
    <scope>NUCLEOTIDE SEQUENCE [LARGE SCALE GENOMIC DNA]</scope>
    <source>
        <strain evidence="2 3">CCM 7311</strain>
    </source>
</reference>
<keyword evidence="1" id="KW-0812">Transmembrane</keyword>
<dbReference type="Proteomes" id="UP001519887">
    <property type="component" value="Unassembled WGS sequence"/>
</dbReference>
<evidence type="ECO:0008006" key="4">
    <source>
        <dbReference type="Google" id="ProtNLM"/>
    </source>
</evidence>
<proteinExistence type="predicted"/>
<comment type="caution">
    <text evidence="2">The sequence shown here is derived from an EMBL/GenBank/DDBJ whole genome shotgun (WGS) entry which is preliminary data.</text>
</comment>
<evidence type="ECO:0000313" key="2">
    <source>
        <dbReference type="EMBL" id="MBW7457401.1"/>
    </source>
</evidence>